<dbReference type="RefSeq" id="WP_126717521.1">
    <property type="nucleotide sequence ID" value="NZ_RWJF01000001.1"/>
</dbReference>
<name>A0A429V6U9_9SPHN</name>
<keyword evidence="1" id="KW-0472">Membrane</keyword>
<feature type="transmembrane region" description="Helical" evidence="1">
    <location>
        <begin position="395"/>
        <end position="413"/>
    </location>
</feature>
<gene>
    <name evidence="2" type="ORF">HMF7854_01690</name>
</gene>
<feature type="transmembrane region" description="Helical" evidence="1">
    <location>
        <begin position="261"/>
        <end position="279"/>
    </location>
</feature>
<dbReference type="Proteomes" id="UP000274661">
    <property type="component" value="Unassembled WGS sequence"/>
</dbReference>
<evidence type="ECO:0000313" key="3">
    <source>
        <dbReference type="Proteomes" id="UP000274661"/>
    </source>
</evidence>
<dbReference type="AlphaFoldDB" id="A0A429V6U9"/>
<sequence>MERVVGWADRHWRWVVALAFVATCAWLLYQRWGGINAFALGDTDDNMRMMEVRAWLNGQGWYDLRQYRLSPPTGANIHWSRIVDLPIAAIIVVGRWFVSGATAEKAAIAIAPLIPYSLLMASLALVTRRLVAPAAFLAALLGLFFAGSTNGMFVPTRIDHHNWQLALLALSMAGLADPRPQRGGMVLGISTAISLAIGLEMIIYLAIAGMAVVLFWVHRQDEERERLASYAVALAGGTAIGFAAFASYANRAPVCDALSPVWLSDAVIAGVLMFGLSRLRSERRTIRLGAAVAAGLVIAAFHALMWPHCLQRLEGVSPEVDQLWLSHVREARPFYKQDRQIAWLIMAMPATGCVGYALLAWFRRNDPALLSRVLACAAICVVATLLLFWQTRAGPAAQLLAIPGGAAIIALLAPRAFKSKNTAVVVLGTSAALLIGAGAAIPAVIDQIPKKTTSPRERQINRANGSCNSMAAMHPVALQPAGTVMTFVDLAPRLIAVTHHSSIAGPYHRNGPAILDAQHFFRNSEAEAHEIARRTHSDYVLICPNMSQSTIYAAETPKGFYMQLAAGKVPAWLQPIDLGKDWPMKMWKVVG</sequence>
<reference evidence="2 3" key="1">
    <citation type="submission" date="2018-12" db="EMBL/GenBank/DDBJ databases">
        <title>Sphingomonas sp. HMF7854 Genome sequencing and assembly.</title>
        <authorList>
            <person name="Cha I."/>
            <person name="Kang H."/>
            <person name="Kim H."/>
            <person name="Kang J."/>
            <person name="Joh K."/>
        </authorList>
    </citation>
    <scope>NUCLEOTIDE SEQUENCE [LARGE SCALE GENOMIC DNA]</scope>
    <source>
        <strain evidence="2 3">HMF7854</strain>
    </source>
</reference>
<dbReference type="OrthoDB" id="1082056at2"/>
<evidence type="ECO:0000313" key="2">
    <source>
        <dbReference type="EMBL" id="RST29681.1"/>
    </source>
</evidence>
<feature type="transmembrane region" description="Helical" evidence="1">
    <location>
        <begin position="286"/>
        <end position="306"/>
    </location>
</feature>
<feature type="transmembrane region" description="Helical" evidence="1">
    <location>
        <begin position="134"/>
        <end position="153"/>
    </location>
</feature>
<accession>A0A429V6U9</accession>
<dbReference type="EMBL" id="RWJF01000001">
    <property type="protein sequence ID" value="RST29681.1"/>
    <property type="molecule type" value="Genomic_DNA"/>
</dbReference>
<keyword evidence="1" id="KW-0812">Transmembrane</keyword>
<feature type="transmembrane region" description="Helical" evidence="1">
    <location>
        <begin position="369"/>
        <end position="389"/>
    </location>
</feature>
<feature type="transmembrane region" description="Helical" evidence="1">
    <location>
        <begin position="341"/>
        <end position="362"/>
    </location>
</feature>
<organism evidence="2 3">
    <name type="scientific">Sphingomonas ginkgonis</name>
    <dbReference type="NCBI Taxonomy" id="2315330"/>
    <lineage>
        <taxon>Bacteria</taxon>
        <taxon>Pseudomonadati</taxon>
        <taxon>Pseudomonadota</taxon>
        <taxon>Alphaproteobacteria</taxon>
        <taxon>Sphingomonadales</taxon>
        <taxon>Sphingomonadaceae</taxon>
        <taxon>Sphingomonas</taxon>
    </lineage>
</organism>
<feature type="transmembrane region" description="Helical" evidence="1">
    <location>
        <begin position="185"/>
        <end position="215"/>
    </location>
</feature>
<feature type="transmembrane region" description="Helical" evidence="1">
    <location>
        <begin position="12"/>
        <end position="29"/>
    </location>
</feature>
<keyword evidence="1" id="KW-1133">Transmembrane helix</keyword>
<protein>
    <submittedName>
        <fullName evidence="2">AcrB/AcrD/AcrF family protein</fullName>
    </submittedName>
</protein>
<feature type="transmembrane region" description="Helical" evidence="1">
    <location>
        <begin position="425"/>
        <end position="445"/>
    </location>
</feature>
<keyword evidence="3" id="KW-1185">Reference proteome</keyword>
<feature type="transmembrane region" description="Helical" evidence="1">
    <location>
        <begin position="106"/>
        <end position="127"/>
    </location>
</feature>
<proteinExistence type="predicted"/>
<evidence type="ECO:0000256" key="1">
    <source>
        <dbReference type="SAM" id="Phobius"/>
    </source>
</evidence>
<feature type="transmembrane region" description="Helical" evidence="1">
    <location>
        <begin position="227"/>
        <end position="249"/>
    </location>
</feature>
<comment type="caution">
    <text evidence="2">The sequence shown here is derived from an EMBL/GenBank/DDBJ whole genome shotgun (WGS) entry which is preliminary data.</text>
</comment>